<dbReference type="Proteomes" id="UP000662572">
    <property type="component" value="Unassembled WGS sequence"/>
</dbReference>
<comment type="caution">
    <text evidence="1">The sequence shown here is derived from an EMBL/GenBank/DDBJ whole genome shotgun (WGS) entry which is preliminary data.</text>
</comment>
<evidence type="ECO:0000313" key="2">
    <source>
        <dbReference type="Proteomes" id="UP000662572"/>
    </source>
</evidence>
<name>A0A918UVF4_9CAUL</name>
<organism evidence="1 2">
    <name type="scientific">Asticcacaulis endophyticus</name>
    <dbReference type="NCBI Taxonomy" id="1395890"/>
    <lineage>
        <taxon>Bacteria</taxon>
        <taxon>Pseudomonadati</taxon>
        <taxon>Pseudomonadota</taxon>
        <taxon>Alphaproteobacteria</taxon>
        <taxon>Caulobacterales</taxon>
        <taxon>Caulobacteraceae</taxon>
        <taxon>Asticcacaulis</taxon>
    </lineage>
</organism>
<dbReference type="EMBL" id="BMZB01000003">
    <property type="protein sequence ID" value="GGZ36985.1"/>
    <property type="molecule type" value="Genomic_DNA"/>
</dbReference>
<proteinExistence type="predicted"/>
<evidence type="ECO:0000313" key="1">
    <source>
        <dbReference type="EMBL" id="GGZ36985.1"/>
    </source>
</evidence>
<dbReference type="AlphaFoldDB" id="A0A918UVF4"/>
<reference evidence="1" key="2">
    <citation type="submission" date="2020-09" db="EMBL/GenBank/DDBJ databases">
        <authorList>
            <person name="Sun Q."/>
            <person name="Kim S."/>
        </authorList>
    </citation>
    <scope>NUCLEOTIDE SEQUENCE</scope>
    <source>
        <strain evidence="1">KCTC 32296</strain>
    </source>
</reference>
<protein>
    <submittedName>
        <fullName evidence="1">Uncharacterized protein</fullName>
    </submittedName>
</protein>
<keyword evidence="2" id="KW-1185">Reference proteome</keyword>
<accession>A0A918UVF4</accession>
<sequence length="69" mass="7503">MEAFSILAFESALDFATVLDFDVALAGVAVSFDGLDSAAIALWQKPATMNRPVAEINKDFRRLRLKVSA</sequence>
<reference evidence="1" key="1">
    <citation type="journal article" date="2014" name="Int. J. Syst. Evol. Microbiol.">
        <title>Complete genome sequence of Corynebacterium casei LMG S-19264T (=DSM 44701T), isolated from a smear-ripened cheese.</title>
        <authorList>
            <consortium name="US DOE Joint Genome Institute (JGI-PGF)"/>
            <person name="Walter F."/>
            <person name="Albersmeier A."/>
            <person name="Kalinowski J."/>
            <person name="Ruckert C."/>
        </authorList>
    </citation>
    <scope>NUCLEOTIDE SEQUENCE</scope>
    <source>
        <strain evidence="1">KCTC 32296</strain>
    </source>
</reference>
<gene>
    <name evidence="1" type="ORF">GCM10011273_24160</name>
</gene>